<comment type="caution">
    <text evidence="2">The sequence shown here is derived from an EMBL/GenBank/DDBJ whole genome shotgun (WGS) entry which is preliminary data.</text>
</comment>
<dbReference type="PANTHER" id="PTHR11188">
    <property type="entry name" value="ARRESTIN DOMAIN CONTAINING PROTEIN"/>
    <property type="match status" value="1"/>
</dbReference>
<protein>
    <recommendedName>
        <fullName evidence="1">Arrestin C-terminal-like domain-containing protein</fullName>
    </recommendedName>
</protein>
<keyword evidence="3" id="KW-1185">Reference proteome</keyword>
<evidence type="ECO:0000259" key="1">
    <source>
        <dbReference type="SMART" id="SM01017"/>
    </source>
</evidence>
<reference evidence="2" key="1">
    <citation type="submission" date="2020-01" db="EMBL/GenBank/DDBJ databases">
        <title>Genome Sequencing of Three Apophysomyces-Like Fungal Strains Confirms a Novel Fungal Genus in the Mucoromycota with divergent Burkholderia-like Endosymbiotic Bacteria.</title>
        <authorList>
            <person name="Stajich J.E."/>
            <person name="Macias A.M."/>
            <person name="Carter-House D."/>
            <person name="Lovett B."/>
            <person name="Kasson L.R."/>
            <person name="Berry K."/>
            <person name="Grigoriev I."/>
            <person name="Chang Y."/>
            <person name="Spatafora J."/>
            <person name="Kasson M.T."/>
        </authorList>
    </citation>
    <scope>NUCLEOTIDE SEQUENCE</scope>
    <source>
        <strain evidence="2">NRRL A-21654</strain>
    </source>
</reference>
<dbReference type="AlphaFoldDB" id="A0A8H7BKF4"/>
<dbReference type="PANTHER" id="PTHR11188:SF17">
    <property type="entry name" value="FI21816P1"/>
    <property type="match status" value="1"/>
</dbReference>
<evidence type="ECO:0000313" key="3">
    <source>
        <dbReference type="Proteomes" id="UP000605846"/>
    </source>
</evidence>
<dbReference type="Pfam" id="PF02752">
    <property type="entry name" value="Arrestin_C"/>
    <property type="match status" value="1"/>
</dbReference>
<dbReference type="GO" id="GO:0005886">
    <property type="term" value="C:plasma membrane"/>
    <property type="evidence" value="ECO:0007669"/>
    <property type="project" value="TreeGrafter"/>
</dbReference>
<organism evidence="2 3">
    <name type="scientific">Apophysomyces ossiformis</name>
    <dbReference type="NCBI Taxonomy" id="679940"/>
    <lineage>
        <taxon>Eukaryota</taxon>
        <taxon>Fungi</taxon>
        <taxon>Fungi incertae sedis</taxon>
        <taxon>Mucoromycota</taxon>
        <taxon>Mucoromycotina</taxon>
        <taxon>Mucoromycetes</taxon>
        <taxon>Mucorales</taxon>
        <taxon>Mucorineae</taxon>
        <taxon>Mucoraceae</taxon>
        <taxon>Apophysomyces</taxon>
    </lineage>
</organism>
<dbReference type="GO" id="GO:0030674">
    <property type="term" value="F:protein-macromolecule adaptor activity"/>
    <property type="evidence" value="ECO:0007669"/>
    <property type="project" value="TreeGrafter"/>
</dbReference>
<sequence length="354" mass="40450">MRMLQSQSKFYIHIENDTLILQGSPEESVGCVLRGCLVLQLDRSTRLKSVGMQLLRHIQWNEGIYTLTPGEHRFPFELVLPGDLAESTEFHPNPPVSYRLKAVAERPAFLSNFVARHALRIIRQYHNRYDALPMRIANEWENRVKYDIRIPRRVYFHGETIVIDISIIPMPGIFIRYVAGSLKEYLKVLDRPKHGKVIGSFHNQQFSSHKSEQLVIPPRSSNIVSCDTNSQSFKIEHKLKFTMSLINTNGQISKLYASMPIIITREDDIPLPAYDTMQQPQHPPPYDRALPALICNSADDEEEDIPLHTPDTAVSGTDYFRSVASQPYPSYEPPCYRAAIGMYPASDILSCSEH</sequence>
<dbReference type="EMBL" id="JABAYA010000306">
    <property type="protein sequence ID" value="KAF7721103.1"/>
    <property type="molecule type" value="Genomic_DNA"/>
</dbReference>
<name>A0A8H7BKF4_9FUNG</name>
<accession>A0A8H7BKF4</accession>
<dbReference type="InterPro" id="IPR014752">
    <property type="entry name" value="Arrestin-like_C"/>
</dbReference>
<proteinExistence type="predicted"/>
<dbReference type="InterPro" id="IPR050357">
    <property type="entry name" value="Arrestin_domain-protein"/>
</dbReference>
<dbReference type="GO" id="GO:0070086">
    <property type="term" value="P:ubiquitin-dependent endocytosis"/>
    <property type="evidence" value="ECO:0007669"/>
    <property type="project" value="TreeGrafter"/>
</dbReference>
<dbReference type="SMART" id="SM01017">
    <property type="entry name" value="Arrestin_C"/>
    <property type="match status" value="1"/>
</dbReference>
<dbReference type="Proteomes" id="UP000605846">
    <property type="component" value="Unassembled WGS sequence"/>
</dbReference>
<dbReference type="OrthoDB" id="2333384at2759"/>
<feature type="domain" description="Arrestin C-terminal-like" evidence="1">
    <location>
        <begin position="140"/>
        <end position="271"/>
    </location>
</feature>
<evidence type="ECO:0000313" key="2">
    <source>
        <dbReference type="EMBL" id="KAF7721103.1"/>
    </source>
</evidence>
<dbReference type="GO" id="GO:0031625">
    <property type="term" value="F:ubiquitin protein ligase binding"/>
    <property type="evidence" value="ECO:0007669"/>
    <property type="project" value="TreeGrafter"/>
</dbReference>
<gene>
    <name evidence="2" type="ORF">EC973_005404</name>
</gene>
<dbReference type="GO" id="GO:0005829">
    <property type="term" value="C:cytosol"/>
    <property type="evidence" value="ECO:0007669"/>
    <property type="project" value="TreeGrafter"/>
</dbReference>
<dbReference type="Gene3D" id="2.60.40.640">
    <property type="match status" value="2"/>
</dbReference>
<dbReference type="InterPro" id="IPR011022">
    <property type="entry name" value="Arrestin_C-like"/>
</dbReference>